<protein>
    <submittedName>
        <fullName evidence="1">Uncharacterized protein</fullName>
    </submittedName>
</protein>
<reference evidence="1" key="2">
    <citation type="submission" date="2023-04" db="EMBL/GenBank/DDBJ databases">
        <authorList>
            <person name="Bu L."/>
            <person name="Lu L."/>
            <person name="Laidemitt M.R."/>
            <person name="Zhang S.M."/>
            <person name="Mutuku M."/>
            <person name="Mkoji G."/>
            <person name="Steinauer M."/>
            <person name="Loker E.S."/>
        </authorList>
    </citation>
    <scope>NUCLEOTIDE SEQUENCE</scope>
    <source>
        <strain evidence="1">KasaAsao</strain>
        <tissue evidence="1">Whole Snail</tissue>
    </source>
</reference>
<organism evidence="1 2">
    <name type="scientific">Biomphalaria pfeifferi</name>
    <name type="common">Bloodfluke planorb</name>
    <name type="synonym">Freshwater snail</name>
    <dbReference type="NCBI Taxonomy" id="112525"/>
    <lineage>
        <taxon>Eukaryota</taxon>
        <taxon>Metazoa</taxon>
        <taxon>Spiralia</taxon>
        <taxon>Lophotrochozoa</taxon>
        <taxon>Mollusca</taxon>
        <taxon>Gastropoda</taxon>
        <taxon>Heterobranchia</taxon>
        <taxon>Euthyneura</taxon>
        <taxon>Panpulmonata</taxon>
        <taxon>Hygrophila</taxon>
        <taxon>Lymnaeoidea</taxon>
        <taxon>Planorbidae</taxon>
        <taxon>Biomphalaria</taxon>
    </lineage>
</organism>
<keyword evidence="2" id="KW-1185">Reference proteome</keyword>
<reference evidence="1" key="1">
    <citation type="journal article" date="2023" name="PLoS Negl. Trop. Dis.">
        <title>A genome sequence for Biomphalaria pfeifferi, the major vector snail for the human-infecting parasite Schistosoma mansoni.</title>
        <authorList>
            <person name="Bu L."/>
            <person name="Lu L."/>
            <person name="Laidemitt M.R."/>
            <person name="Zhang S.M."/>
            <person name="Mutuku M."/>
            <person name="Mkoji G."/>
            <person name="Steinauer M."/>
            <person name="Loker E.S."/>
        </authorList>
    </citation>
    <scope>NUCLEOTIDE SEQUENCE</scope>
    <source>
        <strain evidence="1">KasaAsao</strain>
    </source>
</reference>
<sequence>MLHYALPSPHCLWLPIQVELGPLIKSVTRTLVSGRRSLYRGRNAVTLQNRILLFTCSRVHYYTLCRHSDSILCHPYLRLHTGSHYKSPMSPVCLLHTGVCAHLSLRVFAKPYTDS</sequence>
<evidence type="ECO:0000313" key="1">
    <source>
        <dbReference type="EMBL" id="KAK0042976.1"/>
    </source>
</evidence>
<dbReference type="EMBL" id="JASAOG010000227">
    <property type="protein sequence ID" value="KAK0042976.1"/>
    <property type="molecule type" value="Genomic_DNA"/>
</dbReference>
<comment type="caution">
    <text evidence="1">The sequence shown here is derived from an EMBL/GenBank/DDBJ whole genome shotgun (WGS) entry which is preliminary data.</text>
</comment>
<proteinExistence type="predicted"/>
<gene>
    <name evidence="1" type="ORF">Bpfe_027558</name>
</gene>
<dbReference type="AlphaFoldDB" id="A0AAD8AV70"/>
<evidence type="ECO:0000313" key="2">
    <source>
        <dbReference type="Proteomes" id="UP001233172"/>
    </source>
</evidence>
<dbReference type="Proteomes" id="UP001233172">
    <property type="component" value="Unassembled WGS sequence"/>
</dbReference>
<accession>A0AAD8AV70</accession>
<name>A0AAD8AV70_BIOPF</name>